<feature type="transmembrane region" description="Helical" evidence="7">
    <location>
        <begin position="107"/>
        <end position="130"/>
    </location>
</feature>
<gene>
    <name evidence="9" type="ORF">E0H73_40175</name>
</gene>
<sequence>MTAAVGWPWCFFIVVPLGLVSATLAPAVLRESRDEQAPPLDVLGALLAAAGFGALVFGIVRFEQDGADAAPVLVGAAILLATFVAVEHRLSTPMVRLAIFRHRPLTGANLSIAANAGGFTGIMFIATLYLQQVLGYSALETGLAFIPLALSACIGGLLATRIVAWAGPRRTAAVSMTISAAAFVLLSHTPNHNGYAPVLLPAFLIAGFTIAAAFVPLTAQGLTGVREGEKGLASGLFQTSTHLGAAIVLSVLATAATSRTSAAEAAGQTSHAAMTSGFSVAFLIAAALLALGAATAARTLPSTRASND</sequence>
<evidence type="ECO:0000256" key="5">
    <source>
        <dbReference type="ARBA" id="ARBA00022989"/>
    </source>
</evidence>
<dbReference type="PROSITE" id="PS50850">
    <property type="entry name" value="MFS"/>
    <property type="match status" value="1"/>
</dbReference>
<dbReference type="Proteomes" id="UP000291144">
    <property type="component" value="Unassembled WGS sequence"/>
</dbReference>
<feature type="domain" description="Major facilitator superfamily (MFS) profile" evidence="8">
    <location>
        <begin position="1"/>
        <end position="304"/>
    </location>
</feature>
<keyword evidence="2" id="KW-0813">Transport</keyword>
<evidence type="ECO:0000313" key="10">
    <source>
        <dbReference type="Proteomes" id="UP000291144"/>
    </source>
</evidence>
<evidence type="ECO:0000256" key="3">
    <source>
        <dbReference type="ARBA" id="ARBA00022475"/>
    </source>
</evidence>
<dbReference type="InterPro" id="IPR011701">
    <property type="entry name" value="MFS"/>
</dbReference>
<keyword evidence="10" id="KW-1185">Reference proteome</keyword>
<dbReference type="InterPro" id="IPR036259">
    <property type="entry name" value="MFS_trans_sf"/>
</dbReference>
<dbReference type="Pfam" id="PF07690">
    <property type="entry name" value="MFS_1"/>
    <property type="match status" value="1"/>
</dbReference>
<feature type="transmembrane region" description="Helical" evidence="7">
    <location>
        <begin position="142"/>
        <end position="164"/>
    </location>
</feature>
<feature type="transmembrane region" description="Helical" evidence="7">
    <location>
        <begin position="231"/>
        <end position="256"/>
    </location>
</feature>
<evidence type="ECO:0000256" key="6">
    <source>
        <dbReference type="ARBA" id="ARBA00023136"/>
    </source>
</evidence>
<dbReference type="AlphaFoldDB" id="A0A4R0JZ78"/>
<reference evidence="9 10" key="1">
    <citation type="submission" date="2019-02" db="EMBL/GenBank/DDBJ databases">
        <title>Kribbella capetownensis sp. nov. and Kribbella speibonae sp. nov., isolated from soil.</title>
        <authorList>
            <person name="Curtis S.M."/>
            <person name="Norton I."/>
            <person name="Everest G.J."/>
            <person name="Meyers P.R."/>
        </authorList>
    </citation>
    <scope>NUCLEOTIDE SEQUENCE [LARGE SCALE GENOMIC DNA]</scope>
    <source>
        <strain evidence="9 10">NRRL B-24813</strain>
    </source>
</reference>
<dbReference type="OrthoDB" id="9812221at2"/>
<keyword evidence="4 7" id="KW-0812">Transmembrane</keyword>
<dbReference type="SUPFAM" id="SSF103473">
    <property type="entry name" value="MFS general substrate transporter"/>
    <property type="match status" value="1"/>
</dbReference>
<feature type="transmembrane region" description="Helical" evidence="7">
    <location>
        <begin position="171"/>
        <end position="189"/>
    </location>
</feature>
<dbReference type="EMBL" id="SJKB01000021">
    <property type="protein sequence ID" value="TCC52170.1"/>
    <property type="molecule type" value="Genomic_DNA"/>
</dbReference>
<evidence type="ECO:0000256" key="4">
    <source>
        <dbReference type="ARBA" id="ARBA00022692"/>
    </source>
</evidence>
<evidence type="ECO:0000259" key="8">
    <source>
        <dbReference type="PROSITE" id="PS50850"/>
    </source>
</evidence>
<evidence type="ECO:0000256" key="7">
    <source>
        <dbReference type="SAM" id="Phobius"/>
    </source>
</evidence>
<evidence type="ECO:0000313" key="9">
    <source>
        <dbReference type="EMBL" id="TCC52170.1"/>
    </source>
</evidence>
<dbReference type="InterPro" id="IPR020846">
    <property type="entry name" value="MFS_dom"/>
</dbReference>
<organism evidence="9 10">
    <name type="scientific">Kribbella pittospori</name>
    <dbReference type="NCBI Taxonomy" id="722689"/>
    <lineage>
        <taxon>Bacteria</taxon>
        <taxon>Bacillati</taxon>
        <taxon>Actinomycetota</taxon>
        <taxon>Actinomycetes</taxon>
        <taxon>Propionibacteriales</taxon>
        <taxon>Kribbellaceae</taxon>
        <taxon>Kribbella</taxon>
    </lineage>
</organism>
<comment type="subcellular location">
    <subcellularLocation>
        <location evidence="1">Cell membrane</location>
        <topology evidence="1">Multi-pass membrane protein</topology>
    </subcellularLocation>
</comment>
<keyword evidence="6 7" id="KW-0472">Membrane</keyword>
<keyword evidence="5 7" id="KW-1133">Transmembrane helix</keyword>
<dbReference type="GO" id="GO:0022857">
    <property type="term" value="F:transmembrane transporter activity"/>
    <property type="evidence" value="ECO:0007669"/>
    <property type="project" value="InterPro"/>
</dbReference>
<dbReference type="GO" id="GO:0005886">
    <property type="term" value="C:plasma membrane"/>
    <property type="evidence" value="ECO:0007669"/>
    <property type="project" value="UniProtKB-SubCell"/>
</dbReference>
<comment type="caution">
    <text evidence="9">The sequence shown here is derived from an EMBL/GenBank/DDBJ whole genome shotgun (WGS) entry which is preliminary data.</text>
</comment>
<protein>
    <submittedName>
        <fullName evidence="9">MFS transporter</fullName>
    </submittedName>
</protein>
<keyword evidence="3" id="KW-1003">Cell membrane</keyword>
<dbReference type="PANTHER" id="PTHR42718">
    <property type="entry name" value="MAJOR FACILITATOR SUPERFAMILY MULTIDRUG TRANSPORTER MFSC"/>
    <property type="match status" value="1"/>
</dbReference>
<proteinExistence type="predicted"/>
<evidence type="ECO:0000256" key="1">
    <source>
        <dbReference type="ARBA" id="ARBA00004651"/>
    </source>
</evidence>
<dbReference type="Gene3D" id="1.20.1250.20">
    <property type="entry name" value="MFS general substrate transporter like domains"/>
    <property type="match status" value="1"/>
</dbReference>
<feature type="transmembrane region" description="Helical" evidence="7">
    <location>
        <begin position="195"/>
        <end position="219"/>
    </location>
</feature>
<feature type="transmembrane region" description="Helical" evidence="7">
    <location>
        <begin position="6"/>
        <end position="28"/>
    </location>
</feature>
<feature type="transmembrane region" description="Helical" evidence="7">
    <location>
        <begin position="40"/>
        <end position="60"/>
    </location>
</feature>
<feature type="transmembrane region" description="Helical" evidence="7">
    <location>
        <begin position="276"/>
        <end position="297"/>
    </location>
</feature>
<accession>A0A4R0JZ78</accession>
<evidence type="ECO:0000256" key="2">
    <source>
        <dbReference type="ARBA" id="ARBA00022448"/>
    </source>
</evidence>
<dbReference type="PANTHER" id="PTHR42718:SF46">
    <property type="entry name" value="BLR6921 PROTEIN"/>
    <property type="match status" value="1"/>
</dbReference>
<name>A0A4R0JZ78_9ACTN</name>
<feature type="transmembrane region" description="Helical" evidence="7">
    <location>
        <begin position="66"/>
        <end position="86"/>
    </location>
</feature>